<dbReference type="SUPFAM" id="SSF52058">
    <property type="entry name" value="L domain-like"/>
    <property type="match status" value="1"/>
</dbReference>
<feature type="domain" description="Disease resistance protein winged helix" evidence="9">
    <location>
        <begin position="270"/>
        <end position="323"/>
    </location>
</feature>
<feature type="domain" description="Disease resistance N-terminal" evidence="8">
    <location>
        <begin position="19"/>
        <end position="54"/>
    </location>
</feature>
<dbReference type="InterPro" id="IPR041118">
    <property type="entry name" value="Rx_N"/>
</dbReference>
<evidence type="ECO:0000256" key="1">
    <source>
        <dbReference type="ARBA" id="ARBA00008894"/>
    </source>
</evidence>
<dbReference type="SUPFAM" id="SSF52540">
    <property type="entry name" value="P-loop containing nucleoside triphosphate hydrolases"/>
    <property type="match status" value="1"/>
</dbReference>
<dbReference type="Pfam" id="PF23559">
    <property type="entry name" value="WHD_DRP"/>
    <property type="match status" value="1"/>
</dbReference>
<dbReference type="Pfam" id="PF00931">
    <property type="entry name" value="NB-ARC"/>
    <property type="match status" value="1"/>
</dbReference>
<name>A0A811RGF4_9POAL</name>
<dbReference type="GO" id="GO:0043531">
    <property type="term" value="F:ADP binding"/>
    <property type="evidence" value="ECO:0007669"/>
    <property type="project" value="InterPro"/>
</dbReference>
<sequence length="712" mass="81309">MKGALEKISEVPPDQLPSGDKIWARNIRELSYDIEDNIDTFMVQVKGHHQPAKKLGFAMQFGEKILGPLMQLRIRRKIAIDIREIRGRVVEVHDRRRRYEVNYSVDKPVKVDPRALVQYEKVTELVGIEELRDKVIKILMEGSEVSKEQDKIVSLVGFGGLGKTTLANVVYEKLRPQFDCSAFVSVSQTPDMVKLFKDIFYKLDKEKFEKLAIYNVASVDVINNELRKFLRQKRYLVIIDDIWEISDWKTIRCALPDDSVEYRIITTTPEGFIQPEKQDKSLFEIGENYLNELINLSMIQPRHDKSTGMIESCRVHDMVLDLICSLSREENFVTVQINMVHSSASKKLRRLSLQNGKASHGKLEAMLSKERAVRSVILFQSVIDNIPTVLENFSILRVLDLEGCDLSQGYSLKYLGNLLHLRYLSLRDTRIDELPEEIGNLQFLQMLDIYTEGKAIHSLPSAIVQLTQLMCLRINIWMTVIEGIGSLIALEELSCLRISYEKKKMLEELGQLTELKVLDLEIITADFISGSLLESVDDLDKSVVECLNKLQKIHTWLMVNPSRLVSLSSLDIAVKRLQQEDLEILGRLPALGYLDLRVGHKDLGIIHGRFLVGARSFPWLVHCLLLGFGEPMVFQQGAMPRLVDLSFDFPVQRTREIINGSFDLGLGNLPSLQDVWVNVRPRGASMEEVREAKAALRHVIEVVHPNHPTLHI</sequence>
<dbReference type="FunFam" id="3.40.50.300:FF:001091">
    <property type="entry name" value="Probable disease resistance protein At1g61300"/>
    <property type="match status" value="1"/>
</dbReference>
<evidence type="ECO:0000256" key="3">
    <source>
        <dbReference type="ARBA" id="ARBA00022737"/>
    </source>
</evidence>
<dbReference type="InterPro" id="IPR055414">
    <property type="entry name" value="LRR_R13L4/SHOC2-like"/>
</dbReference>
<feature type="domain" description="NB-ARC" evidence="7">
    <location>
        <begin position="129"/>
        <end position="269"/>
    </location>
</feature>
<evidence type="ECO:0000256" key="5">
    <source>
        <dbReference type="ARBA" id="ARBA00022821"/>
    </source>
</evidence>
<dbReference type="InterPro" id="IPR027417">
    <property type="entry name" value="P-loop_NTPase"/>
</dbReference>
<protein>
    <recommendedName>
        <fullName evidence="13">AAA+ ATPase domain-containing protein</fullName>
    </recommendedName>
</protein>
<dbReference type="Pfam" id="PF18052">
    <property type="entry name" value="Rx_N"/>
    <property type="match status" value="1"/>
</dbReference>
<comment type="caution">
    <text evidence="11">The sequence shown here is derived from an EMBL/GenBank/DDBJ whole genome shotgun (WGS) entry which is preliminary data.</text>
</comment>
<dbReference type="PANTHER" id="PTHR19338:SF69">
    <property type="entry name" value="OS07G0294100 PROTEIN"/>
    <property type="match status" value="1"/>
</dbReference>
<dbReference type="InterPro" id="IPR058922">
    <property type="entry name" value="WHD_DRP"/>
</dbReference>
<proteinExistence type="inferred from homology"/>
<feature type="domain" description="Disease resistance R13L4/SHOC-2-like LRR" evidence="10">
    <location>
        <begin position="373"/>
        <end position="555"/>
    </location>
</feature>
<dbReference type="Proteomes" id="UP000604825">
    <property type="component" value="Unassembled WGS sequence"/>
</dbReference>
<evidence type="ECO:0000259" key="10">
    <source>
        <dbReference type="Pfam" id="PF23598"/>
    </source>
</evidence>
<evidence type="ECO:0000259" key="7">
    <source>
        <dbReference type="Pfam" id="PF00931"/>
    </source>
</evidence>
<evidence type="ECO:0000256" key="4">
    <source>
        <dbReference type="ARBA" id="ARBA00022741"/>
    </source>
</evidence>
<dbReference type="InterPro" id="IPR002182">
    <property type="entry name" value="NB-ARC"/>
</dbReference>
<dbReference type="Pfam" id="PF23598">
    <property type="entry name" value="LRR_14"/>
    <property type="match status" value="2"/>
</dbReference>
<organism evidence="11 12">
    <name type="scientific">Miscanthus lutarioriparius</name>
    <dbReference type="NCBI Taxonomy" id="422564"/>
    <lineage>
        <taxon>Eukaryota</taxon>
        <taxon>Viridiplantae</taxon>
        <taxon>Streptophyta</taxon>
        <taxon>Embryophyta</taxon>
        <taxon>Tracheophyta</taxon>
        <taxon>Spermatophyta</taxon>
        <taxon>Magnoliopsida</taxon>
        <taxon>Liliopsida</taxon>
        <taxon>Poales</taxon>
        <taxon>Poaceae</taxon>
        <taxon>PACMAD clade</taxon>
        <taxon>Panicoideae</taxon>
        <taxon>Andropogonodae</taxon>
        <taxon>Andropogoneae</taxon>
        <taxon>Saccharinae</taxon>
        <taxon>Miscanthus</taxon>
    </lineage>
</organism>
<dbReference type="OrthoDB" id="689810at2759"/>
<keyword evidence="6" id="KW-0175">Coiled coil</keyword>
<dbReference type="AlphaFoldDB" id="A0A811RGF4"/>
<evidence type="ECO:0000313" key="12">
    <source>
        <dbReference type="Proteomes" id="UP000604825"/>
    </source>
</evidence>
<dbReference type="Gene3D" id="3.40.50.300">
    <property type="entry name" value="P-loop containing nucleotide triphosphate hydrolases"/>
    <property type="match status" value="1"/>
</dbReference>
<dbReference type="PRINTS" id="PR00364">
    <property type="entry name" value="DISEASERSIST"/>
</dbReference>
<evidence type="ECO:0000259" key="9">
    <source>
        <dbReference type="Pfam" id="PF23559"/>
    </source>
</evidence>
<dbReference type="InterPro" id="IPR032675">
    <property type="entry name" value="LRR_dom_sf"/>
</dbReference>
<dbReference type="Gene3D" id="3.80.10.10">
    <property type="entry name" value="Ribonuclease Inhibitor"/>
    <property type="match status" value="1"/>
</dbReference>
<keyword evidence="4" id="KW-0547">Nucleotide-binding</keyword>
<reference evidence="11" key="1">
    <citation type="submission" date="2020-10" db="EMBL/GenBank/DDBJ databases">
        <authorList>
            <person name="Han B."/>
            <person name="Lu T."/>
            <person name="Zhao Q."/>
            <person name="Huang X."/>
            <person name="Zhao Y."/>
        </authorList>
    </citation>
    <scope>NUCLEOTIDE SEQUENCE</scope>
</reference>
<dbReference type="GO" id="GO:0051707">
    <property type="term" value="P:response to other organism"/>
    <property type="evidence" value="ECO:0007669"/>
    <property type="project" value="UniProtKB-ARBA"/>
</dbReference>
<dbReference type="Gene3D" id="1.20.5.4130">
    <property type="match status" value="1"/>
</dbReference>
<feature type="domain" description="Disease resistance R13L4/SHOC-2-like LRR" evidence="10">
    <location>
        <begin position="556"/>
        <end position="710"/>
    </location>
</feature>
<gene>
    <name evidence="11" type="ORF">NCGR_LOCUS52204</name>
</gene>
<keyword evidence="5" id="KW-0611">Plant defense</keyword>
<keyword evidence="12" id="KW-1185">Reference proteome</keyword>
<evidence type="ECO:0000256" key="2">
    <source>
        <dbReference type="ARBA" id="ARBA00022614"/>
    </source>
</evidence>
<evidence type="ECO:0008006" key="13">
    <source>
        <dbReference type="Google" id="ProtNLM"/>
    </source>
</evidence>
<evidence type="ECO:0000313" key="11">
    <source>
        <dbReference type="EMBL" id="CAD6268899.1"/>
    </source>
</evidence>
<accession>A0A811RGF4</accession>
<dbReference type="EMBL" id="CAJGYO010000014">
    <property type="protein sequence ID" value="CAD6268899.1"/>
    <property type="molecule type" value="Genomic_DNA"/>
</dbReference>
<evidence type="ECO:0000259" key="8">
    <source>
        <dbReference type="Pfam" id="PF18052"/>
    </source>
</evidence>
<dbReference type="PANTHER" id="PTHR19338">
    <property type="entry name" value="TRANSLOCASE OF INNER MITOCHONDRIAL MEMBRANE 13 HOMOLOG"/>
    <property type="match status" value="1"/>
</dbReference>
<keyword evidence="3" id="KW-0677">Repeat</keyword>
<comment type="similarity">
    <text evidence="1">Belongs to the disease resistance NB-LRR family.</text>
</comment>
<keyword evidence="2" id="KW-0433">Leucine-rich repeat</keyword>
<evidence type="ECO:0000256" key="6">
    <source>
        <dbReference type="ARBA" id="ARBA00023054"/>
    </source>
</evidence>
<dbReference type="GO" id="GO:0006952">
    <property type="term" value="P:defense response"/>
    <property type="evidence" value="ECO:0007669"/>
    <property type="project" value="UniProtKB-KW"/>
</dbReference>